<dbReference type="Gene3D" id="3.40.50.2000">
    <property type="entry name" value="Glycogen Phosphorylase B"/>
    <property type="match status" value="2"/>
</dbReference>
<dbReference type="GeneID" id="60369908"/>
<proteinExistence type="predicted"/>
<dbReference type="SUPFAM" id="SSF53756">
    <property type="entry name" value="UDP-Glycosyltransferase/glycogen phosphorylase"/>
    <property type="match status" value="1"/>
</dbReference>
<dbReference type="AlphaFoldDB" id="Q5LGI5"/>
<dbReference type="PANTHER" id="PTHR45947:SF3">
    <property type="entry name" value="SULFOQUINOVOSYL TRANSFERASE SQD2"/>
    <property type="match status" value="1"/>
</dbReference>
<organism evidence="1 2">
    <name type="scientific">Bacteroides fragilis (strain ATCC 25285 / DSM 2151 / CCUG 4856 / JCM 11019 / LMG 10263 / NCTC 9343 / Onslow / VPI 2553 / EN-2)</name>
    <dbReference type="NCBI Taxonomy" id="272559"/>
    <lineage>
        <taxon>Bacteria</taxon>
        <taxon>Pseudomonadati</taxon>
        <taxon>Bacteroidota</taxon>
        <taxon>Bacteroidia</taxon>
        <taxon>Bacteroidales</taxon>
        <taxon>Bacteroidaceae</taxon>
        <taxon>Bacteroides</taxon>
    </lineage>
</organism>
<dbReference type="KEGG" id="bfs:BF9343_0973"/>
<dbReference type="InterPro" id="IPR050194">
    <property type="entry name" value="Glycosyltransferase_grp1"/>
</dbReference>
<dbReference type="BioCyc" id="BFRA272559:G1GHZ-1068-MONOMER"/>
<protein>
    <submittedName>
        <fullName evidence="1">Glycosyltransferase</fullName>
    </submittedName>
</protein>
<dbReference type="GO" id="GO:0016757">
    <property type="term" value="F:glycosyltransferase activity"/>
    <property type="evidence" value="ECO:0007669"/>
    <property type="project" value="TreeGrafter"/>
</dbReference>
<dbReference type="PaxDb" id="272559-BF9343_0973"/>
<dbReference type="CAZy" id="GT4">
    <property type="family name" value="Glycosyltransferase Family 4"/>
</dbReference>
<reference evidence="1 2" key="1">
    <citation type="journal article" date="2005" name="Science">
        <title>Extensive DNA inversions in the B. fragilis genome control variable gene expression.</title>
        <authorList>
            <person name="Cerdeno-Tarraga A.M."/>
            <person name="Patrick S."/>
            <person name="Crosmann L."/>
            <person name="Blakely G."/>
            <person name="Abratt V."/>
            <person name="Lennard N."/>
            <person name="Duerden B."/>
            <person name="Poxton I."/>
            <person name="Harris B."/>
            <person name="Quail M.A."/>
            <person name="Barron A."/>
            <person name="Clarck L."/>
            <person name="Corton C."/>
            <person name="Doggett J."/>
            <person name="Holden M.T.G."/>
            <person name="Larke N."/>
            <person name="Line A."/>
            <person name="Lord A."/>
            <person name="Norbertczak H."/>
            <person name="Ormond D."/>
            <person name="Price C."/>
            <person name="Rabbinowitsch E."/>
            <person name="Woodward J."/>
            <person name="Barrel B.G."/>
            <person name="Parkhill J."/>
        </authorList>
    </citation>
    <scope>NUCLEOTIDE SEQUENCE [LARGE SCALE GENOMIC DNA]</scope>
    <source>
        <strain evidence="2">ATCC 25285 / DSM 2151 / CCUG 4856 / JCM 11019 / LMG 10263 / NCTC 9343 / Onslow / VPI 2553 / EN-2</strain>
    </source>
</reference>
<evidence type="ECO:0000313" key="2">
    <source>
        <dbReference type="Proteomes" id="UP000006731"/>
    </source>
</evidence>
<dbReference type="EMBL" id="CR626927">
    <property type="protein sequence ID" value="CAH06754.1"/>
    <property type="molecule type" value="Genomic_DNA"/>
</dbReference>
<dbReference type="Proteomes" id="UP000006731">
    <property type="component" value="Chromosome"/>
</dbReference>
<dbReference type="Pfam" id="PF13692">
    <property type="entry name" value="Glyco_trans_1_4"/>
    <property type="match status" value="1"/>
</dbReference>
<sequence>MEKKEEYVKKKMTLIVNHPWNDVFEGKDVFLVPCYIGKIYHYDVKIVFPSNYLYEAKTIRDVELVPVSYIKKLRPFSFVFGFKLMRYLFCNARKIDLFMRFHVTITTAIMIIIYKMLNRNGIAYIKLDSNGVMNFEYKNNLKSLFRKLLYRRMFELVDFVSYETKMGLENITQQTIGIDISSKLFYMPNGFDEDMIKHLDINVKEYSDKENVMITVGRLGTNQKNTELFLKAVENIDLKDWVIYLIGDIDPQNITFLEFVSNFFSNHPEKKKSVIFTGAISDKRHLWEYYNKSKVFVLTSRCESYGLVLNEAKRFRNFIVSTNVGAFEDLVESGKYGCEIPQDNTDYLACILEKIILGQLDIDVYNDFSPESLSYYYQVKRMKLNN</sequence>
<evidence type="ECO:0000313" key="1">
    <source>
        <dbReference type="EMBL" id="CAH06754.1"/>
    </source>
</evidence>
<dbReference type="HOGENOM" id="CLU_055430_0_0_10"/>
<accession>Q5LGI5</accession>
<gene>
    <name evidence="1" type="primary">wcfC</name>
    <name evidence="1" type="ORF">BF9343_0973</name>
</gene>
<dbReference type="PANTHER" id="PTHR45947">
    <property type="entry name" value="SULFOQUINOVOSYL TRANSFERASE SQD2"/>
    <property type="match status" value="1"/>
</dbReference>
<keyword evidence="2" id="KW-1185">Reference proteome</keyword>
<name>Q5LGI5_BACFN</name>
<dbReference type="RefSeq" id="WP_005813008.1">
    <property type="nucleotide sequence ID" value="NC_003228.3"/>
</dbReference>
<dbReference type="eggNOG" id="COG0438">
    <property type="taxonomic scope" value="Bacteria"/>
</dbReference>